<reference evidence="1 2" key="1">
    <citation type="submission" date="2018-05" db="EMBL/GenBank/DDBJ databases">
        <title>Leucothrix arctica sp. nov., isolated from Arctic seawater.</title>
        <authorList>
            <person name="Choi A."/>
            <person name="Baek K."/>
        </authorList>
    </citation>
    <scope>NUCLEOTIDE SEQUENCE [LARGE SCALE GENOMIC DNA]</scope>
    <source>
        <strain evidence="1 2">JCM 18388</strain>
    </source>
</reference>
<comment type="caution">
    <text evidence="1">The sequence shown here is derived from an EMBL/GenBank/DDBJ whole genome shotgun (WGS) entry which is preliminary data.</text>
</comment>
<name>A0A317CHZ0_9GAMM</name>
<dbReference type="OrthoDB" id="9837178at2"/>
<evidence type="ECO:0000313" key="2">
    <source>
        <dbReference type="Proteomes" id="UP000245539"/>
    </source>
</evidence>
<dbReference type="Proteomes" id="UP000245539">
    <property type="component" value="Unassembled WGS sequence"/>
</dbReference>
<dbReference type="AlphaFoldDB" id="A0A317CHZ0"/>
<gene>
    <name evidence="1" type="ORF">DKW60_08670</name>
</gene>
<proteinExistence type="predicted"/>
<accession>A0A317CHZ0</accession>
<keyword evidence="2" id="KW-1185">Reference proteome</keyword>
<organism evidence="1 2">
    <name type="scientific">Leucothrix pacifica</name>
    <dbReference type="NCBI Taxonomy" id="1247513"/>
    <lineage>
        <taxon>Bacteria</taxon>
        <taxon>Pseudomonadati</taxon>
        <taxon>Pseudomonadota</taxon>
        <taxon>Gammaproteobacteria</taxon>
        <taxon>Thiotrichales</taxon>
        <taxon>Thiotrichaceae</taxon>
        <taxon>Leucothrix</taxon>
    </lineage>
</organism>
<dbReference type="RefSeq" id="WP_109837262.1">
    <property type="nucleotide sequence ID" value="NZ_QGKM01000018.1"/>
</dbReference>
<sequence>MKYFGFSQDFERNDWLYENTMSTFVDSYSLRSYMLTSNVSHKSWLYYGYLRPMIGLNCAYKGYSHKHEKRRWLCTPPLKLRIGKETGFFANIMATPKVGDITNGLVAAELGYKFNW</sequence>
<dbReference type="EMBL" id="QGKM01000018">
    <property type="protein sequence ID" value="PWQ98174.1"/>
    <property type="molecule type" value="Genomic_DNA"/>
</dbReference>
<protein>
    <submittedName>
        <fullName evidence="1">Uncharacterized protein</fullName>
    </submittedName>
</protein>
<evidence type="ECO:0000313" key="1">
    <source>
        <dbReference type="EMBL" id="PWQ98174.1"/>
    </source>
</evidence>